<dbReference type="InterPro" id="IPR056499">
    <property type="entry name" value="Beta-prop_HPS5-like"/>
</dbReference>
<dbReference type="Pfam" id="PF23412">
    <property type="entry name" value="zf_RING_Vps8"/>
    <property type="match status" value="1"/>
</dbReference>
<evidence type="ECO:0000313" key="4">
    <source>
        <dbReference type="EMBL" id="VDM19423.1"/>
    </source>
</evidence>
<evidence type="ECO:0000256" key="1">
    <source>
        <dbReference type="SAM" id="MobiDB-lite"/>
    </source>
</evidence>
<evidence type="ECO:0000259" key="2">
    <source>
        <dbReference type="Pfam" id="PF23412"/>
    </source>
</evidence>
<dbReference type="InterPro" id="IPR036322">
    <property type="entry name" value="WD40_repeat_dom_sf"/>
</dbReference>
<dbReference type="FunCoup" id="A0A3P7EDQ0">
    <property type="interactions" value="85"/>
</dbReference>
<dbReference type="InterPro" id="IPR015943">
    <property type="entry name" value="WD40/YVTN_repeat-like_dom_sf"/>
</dbReference>
<evidence type="ECO:0000313" key="5">
    <source>
        <dbReference type="Proteomes" id="UP000270924"/>
    </source>
</evidence>
<dbReference type="AlphaFoldDB" id="A0A3P7EDQ0"/>
<dbReference type="SMART" id="SM00320">
    <property type="entry name" value="WD40"/>
    <property type="match status" value="2"/>
</dbReference>
<dbReference type="CDD" id="cd16484">
    <property type="entry name" value="RING-H2_Vps"/>
    <property type="match status" value="1"/>
</dbReference>
<proteinExistence type="predicted"/>
<dbReference type="SUPFAM" id="SSF50978">
    <property type="entry name" value="WD40 repeat-like"/>
    <property type="match status" value="1"/>
</dbReference>
<dbReference type="OMA" id="WEANLVG"/>
<gene>
    <name evidence="4" type="ORF">WBA_LOCUS10549</name>
</gene>
<feature type="domain" description="Vps8 RING finger" evidence="2">
    <location>
        <begin position="1163"/>
        <end position="1201"/>
    </location>
</feature>
<dbReference type="PANTHER" id="PTHR23287:SF18">
    <property type="entry name" value="BLOC-2 COMPLEX MEMBER HPS5"/>
    <property type="match status" value="1"/>
</dbReference>
<evidence type="ECO:0008006" key="6">
    <source>
        <dbReference type="Google" id="ProtNLM"/>
    </source>
</evidence>
<dbReference type="InterPro" id="IPR001680">
    <property type="entry name" value="WD40_rpt"/>
</dbReference>
<dbReference type="Proteomes" id="UP000270924">
    <property type="component" value="Unassembled WGS sequence"/>
</dbReference>
<feature type="region of interest" description="Disordered" evidence="1">
    <location>
        <begin position="1"/>
        <end position="25"/>
    </location>
</feature>
<dbReference type="InterPro" id="IPR056939">
    <property type="entry name" value="Znf_RING_Vps8"/>
</dbReference>
<dbReference type="EMBL" id="UYWW01012185">
    <property type="protein sequence ID" value="VDM19423.1"/>
    <property type="molecule type" value="Genomic_DNA"/>
</dbReference>
<feature type="compositionally biased region" description="Polar residues" evidence="1">
    <location>
        <begin position="1249"/>
        <end position="1262"/>
    </location>
</feature>
<keyword evidence="5" id="KW-1185">Reference proteome</keyword>
<dbReference type="OrthoDB" id="19493at2759"/>
<name>A0A3P7EDQ0_WUCBA</name>
<dbReference type="GO" id="GO:0048066">
    <property type="term" value="P:developmental pigmentation"/>
    <property type="evidence" value="ECO:0007669"/>
    <property type="project" value="TreeGrafter"/>
</dbReference>
<feature type="compositionally biased region" description="Basic and acidic residues" evidence="1">
    <location>
        <begin position="14"/>
        <end position="23"/>
    </location>
</feature>
<dbReference type="PANTHER" id="PTHR23287">
    <property type="entry name" value="RUBY-EYE2-LIKE PROTEIN"/>
    <property type="match status" value="1"/>
</dbReference>
<reference evidence="4 5" key="1">
    <citation type="submission" date="2018-11" db="EMBL/GenBank/DDBJ databases">
        <authorList>
            <consortium name="Pathogen Informatics"/>
        </authorList>
    </citation>
    <scope>NUCLEOTIDE SEQUENCE [LARGE SCALE GENOMIC DNA]</scope>
</reference>
<accession>A0A3P7EDQ0</accession>
<sequence>MDILIPECSSSDTKSPEERKENEQSSLPLTHLFVELTSLEELSFPTSSSTRIKFICLDASAHYLAVGSTSGTVYLFSRFASKYRNRISSVPIQVISIKDGPIIKLSISPNEKYLATASKRGSLTITVLVGIGQSPITLFTTDSHVGTDQYGQPVHVTELRWCSDSSKVYAGDTKGRISRTAVHNRNFFRSPTDIIFETDSEIVQFDLRDDYLLASTLTRCCVCDLRTYSCIQVGKRLRKGHFGAVFYSDQEKRKSQYGEENNGITSMNTNGCNELTVIFASRPSGRLWEANGRGVVYSTHQYRNLKTVRRFPVVSFKKDNLFDSMASVNEVRSINFGLLTLIKCQNNLFLMTKTDTTFCLIDPIDSHMVLISTMDCIGSISEYAVNDADVFLLSETGSLRKLTLFTIEKAVEKLHWRQCYSQARYSWFFIFLGHNCYHFRGENAAQLIYVDYVINKNYNSVTAWNYEQLEDILNKITLTFQHFKSQISHNVLNALHKLLSELKRNGAIEEKPKAAVHRLSSGIHRVVQAVQNSGYEDDFTFRAPSPLRLRSKSTLHIEVRNDWKRRSLPLTQRSVMGTGESEVKFEDAEQRHKKLVNEARILLLDAEKAPANQLMRNDSVESLRTLLDSSNSLILFDQQVTINDVTKDLVAAKKFQRLIGDHKNHEQKQKRTAQLDFKTLFGRCDPLELLEKCVESMPLNINVNVAHLRTIRRTRRGARIVKGIKPFGRRNVMPEIEHKKSECYEWTSEQQSIKHDLTSNGRLNLNCNETAEEHESSRRSSIDQSLKDDTGLLNKSYVIEKNFVAVQPIEMTWTVNGDDEENDSFGMKSLQGAVTLNDEDKHLMLSSDVTIAPEPLTLSETRKLDGGNLVYCQVCGLHRLWHHVMTFGPKMAQLRVTVDQFAAGGVPTSIEQWTKLFEYRAAAAAAKNSESSSENLCEACAVFFEFDDHLSLFHYDTDISHFSELEQKAALLQEMVERIEKRSIRKKCTKSLVQMEAKDWDQDLVYRAFFKNMTIVTKNSSGIQKKIDDSSHVEVSRNKLEFEECSEKFLWLPAVKTSQLLLCMRYCEGLSTVFEFLKNNKKLASCLTIEDWQWLAIMKAYECNRSFNLLPKEVINDLLTELKISTVEDVGAVSSASALDGSGMVNSSKSLNGSLTISVDGNCTCCTLPLKMRVTHDDGNIIVFRCGHLYHQICLREANLAQCLRCELERRRHSHKKQQIGGRVDATNSSHSSSAKNSRHLPSKALRTVVTSSPNVKMLQRT</sequence>
<organism evidence="4 5">
    <name type="scientific">Wuchereria bancrofti</name>
    <dbReference type="NCBI Taxonomy" id="6293"/>
    <lineage>
        <taxon>Eukaryota</taxon>
        <taxon>Metazoa</taxon>
        <taxon>Ecdysozoa</taxon>
        <taxon>Nematoda</taxon>
        <taxon>Chromadorea</taxon>
        <taxon>Rhabditida</taxon>
        <taxon>Spirurina</taxon>
        <taxon>Spiruromorpha</taxon>
        <taxon>Filarioidea</taxon>
        <taxon>Onchocercidae</taxon>
        <taxon>Wuchereria</taxon>
    </lineage>
</organism>
<dbReference type="Pfam" id="PF23756">
    <property type="entry name" value="Beta-prop_HPS5"/>
    <property type="match status" value="1"/>
</dbReference>
<feature type="region of interest" description="Disordered" evidence="1">
    <location>
        <begin position="1215"/>
        <end position="1262"/>
    </location>
</feature>
<protein>
    <recommendedName>
        <fullName evidence="6">RING-type domain-containing protein</fullName>
    </recommendedName>
</protein>
<dbReference type="GO" id="GO:0005737">
    <property type="term" value="C:cytoplasm"/>
    <property type="evidence" value="ECO:0007669"/>
    <property type="project" value="TreeGrafter"/>
</dbReference>
<dbReference type="Gene3D" id="2.130.10.10">
    <property type="entry name" value="YVTN repeat-like/Quinoprotein amine dehydrogenase"/>
    <property type="match status" value="1"/>
</dbReference>
<dbReference type="InParanoid" id="A0A3P7EDQ0"/>
<feature type="domain" description="HPS5-like beta-propeller" evidence="3">
    <location>
        <begin position="34"/>
        <end position="394"/>
    </location>
</feature>
<evidence type="ECO:0000259" key="3">
    <source>
        <dbReference type="Pfam" id="PF23756"/>
    </source>
</evidence>